<proteinExistence type="predicted"/>
<dbReference type="InterPro" id="IPR036259">
    <property type="entry name" value="MFS_trans_sf"/>
</dbReference>
<name>A0A939T4P3_9ACTN</name>
<sequence length="472" mass="47759">MTAVATTSASPKASTRLMWVILGLVLLADALDMIDSTVTNIAAPTIARDLGGGEGLIKWLGTSYMLAMGVLLVVGGRLGDKFGQRRLFLIGMTGFTIASAVAGLSPDPALLLAARVAQGAFGALLIPQGMAIMTKTFSRDMLSKAFGLFGPLLGVATVGGPVLAGFIIDADLFGLAWRPIFLVNLVLGAIGLALAVKVLPHDDGDRSTVVDGLGSGLLAGAMFGLLYGLVDGSANGWTAVPIVSIAAGVVFLGLFARRQMTAADPLLKPSLLRNKGFTSGMLVGLAVFAVTTGLVYVLSLFMQEALHASPRGAALGLLPLTLGIIVAAGAAMGGLVAKLGRTLIFIGLAVVLAGCGWVLALVAYGDPGLWALAPAIFVIGVGMGACYSTIFDVALGDISGDEAGSASGSLSSIQQLAAGIGSAAVTSIFFQTAGSGLTHAMEISLIVVLAVTALSVPVVALMPKHAPEESHH</sequence>
<feature type="transmembrane region" description="Helical" evidence="5">
    <location>
        <begin position="343"/>
        <end position="364"/>
    </location>
</feature>
<gene>
    <name evidence="7" type="ORF">J4573_15510</name>
</gene>
<dbReference type="AlphaFoldDB" id="A0A939T4P3"/>
<feature type="transmembrane region" description="Helical" evidence="5">
    <location>
        <begin position="212"/>
        <end position="230"/>
    </location>
</feature>
<evidence type="ECO:0000313" key="8">
    <source>
        <dbReference type="Proteomes" id="UP000669179"/>
    </source>
</evidence>
<dbReference type="RefSeq" id="WP_208256188.1">
    <property type="nucleotide sequence ID" value="NZ_JAGEOJ010000006.1"/>
</dbReference>
<dbReference type="Gene3D" id="1.20.1720.10">
    <property type="entry name" value="Multidrug resistance protein D"/>
    <property type="match status" value="1"/>
</dbReference>
<feature type="transmembrane region" description="Helical" evidence="5">
    <location>
        <begin position="277"/>
        <end position="301"/>
    </location>
</feature>
<keyword evidence="2 5" id="KW-0812">Transmembrane</keyword>
<feature type="transmembrane region" description="Helical" evidence="5">
    <location>
        <begin position="313"/>
        <end position="336"/>
    </location>
</feature>
<feature type="transmembrane region" description="Helical" evidence="5">
    <location>
        <begin position="87"/>
        <end position="104"/>
    </location>
</feature>
<feature type="transmembrane region" description="Helical" evidence="5">
    <location>
        <begin position="443"/>
        <end position="462"/>
    </location>
</feature>
<feature type="transmembrane region" description="Helical" evidence="5">
    <location>
        <begin position="370"/>
        <end position="395"/>
    </location>
</feature>
<dbReference type="PANTHER" id="PTHR42718">
    <property type="entry name" value="MAJOR FACILITATOR SUPERFAMILY MULTIDRUG TRANSPORTER MFSC"/>
    <property type="match status" value="1"/>
</dbReference>
<evidence type="ECO:0000256" key="5">
    <source>
        <dbReference type="SAM" id="Phobius"/>
    </source>
</evidence>
<evidence type="ECO:0000256" key="2">
    <source>
        <dbReference type="ARBA" id="ARBA00022692"/>
    </source>
</evidence>
<feature type="transmembrane region" description="Helical" evidence="5">
    <location>
        <begin position="145"/>
        <end position="168"/>
    </location>
</feature>
<dbReference type="InterPro" id="IPR011701">
    <property type="entry name" value="MFS"/>
</dbReference>
<dbReference type="SUPFAM" id="SSF103473">
    <property type="entry name" value="MFS general substrate transporter"/>
    <property type="match status" value="1"/>
</dbReference>
<dbReference type="GO" id="GO:0005886">
    <property type="term" value="C:plasma membrane"/>
    <property type="evidence" value="ECO:0007669"/>
    <property type="project" value="UniProtKB-SubCell"/>
</dbReference>
<keyword evidence="4 5" id="KW-0472">Membrane</keyword>
<dbReference type="PROSITE" id="PS50850">
    <property type="entry name" value="MFS"/>
    <property type="match status" value="1"/>
</dbReference>
<evidence type="ECO:0000259" key="6">
    <source>
        <dbReference type="PROSITE" id="PS50850"/>
    </source>
</evidence>
<evidence type="ECO:0000256" key="3">
    <source>
        <dbReference type="ARBA" id="ARBA00022989"/>
    </source>
</evidence>
<keyword evidence="8" id="KW-1185">Reference proteome</keyword>
<comment type="caution">
    <text evidence="7">The sequence shown here is derived from an EMBL/GenBank/DDBJ whole genome shotgun (WGS) entry which is preliminary data.</text>
</comment>
<dbReference type="CDD" id="cd17321">
    <property type="entry name" value="MFS_MMR_MDR_like"/>
    <property type="match status" value="1"/>
</dbReference>
<dbReference type="PANTHER" id="PTHR42718:SF39">
    <property type="entry name" value="ACTINORHODIN TRANSPORTER-RELATED"/>
    <property type="match status" value="1"/>
</dbReference>
<keyword evidence="3 5" id="KW-1133">Transmembrane helix</keyword>
<evidence type="ECO:0000256" key="4">
    <source>
        <dbReference type="ARBA" id="ARBA00023136"/>
    </source>
</evidence>
<feature type="transmembrane region" description="Helical" evidence="5">
    <location>
        <begin position="236"/>
        <end position="256"/>
    </location>
</feature>
<evidence type="ECO:0000256" key="1">
    <source>
        <dbReference type="ARBA" id="ARBA00004651"/>
    </source>
</evidence>
<dbReference type="InterPro" id="IPR020846">
    <property type="entry name" value="MFS_dom"/>
</dbReference>
<comment type="subcellular location">
    <subcellularLocation>
        <location evidence="1">Cell membrane</location>
        <topology evidence="1">Multi-pass membrane protein</topology>
    </subcellularLocation>
</comment>
<accession>A0A939T4P3</accession>
<feature type="transmembrane region" description="Helical" evidence="5">
    <location>
        <begin position="110"/>
        <end position="133"/>
    </location>
</feature>
<feature type="transmembrane region" description="Helical" evidence="5">
    <location>
        <begin position="180"/>
        <end position="200"/>
    </location>
</feature>
<dbReference type="EMBL" id="JAGEOJ010000006">
    <property type="protein sequence ID" value="MBO2448509.1"/>
    <property type="molecule type" value="Genomic_DNA"/>
</dbReference>
<reference evidence="7" key="1">
    <citation type="submission" date="2021-03" db="EMBL/GenBank/DDBJ databases">
        <authorList>
            <person name="Kanchanasin P."/>
            <person name="Saeng-In P."/>
            <person name="Phongsopitanun W."/>
            <person name="Yuki M."/>
            <person name="Kudo T."/>
            <person name="Ohkuma M."/>
            <person name="Tanasupawat S."/>
        </authorList>
    </citation>
    <scope>NUCLEOTIDE SEQUENCE</scope>
    <source>
        <strain evidence="7">GKU 128</strain>
    </source>
</reference>
<dbReference type="GO" id="GO:0022857">
    <property type="term" value="F:transmembrane transporter activity"/>
    <property type="evidence" value="ECO:0007669"/>
    <property type="project" value="InterPro"/>
</dbReference>
<feature type="domain" description="Major facilitator superfamily (MFS) profile" evidence="6">
    <location>
        <begin position="21"/>
        <end position="467"/>
    </location>
</feature>
<dbReference type="Pfam" id="PF07690">
    <property type="entry name" value="MFS_1"/>
    <property type="match status" value="1"/>
</dbReference>
<feature type="transmembrane region" description="Helical" evidence="5">
    <location>
        <begin position="56"/>
        <end position="75"/>
    </location>
</feature>
<evidence type="ECO:0000313" key="7">
    <source>
        <dbReference type="EMBL" id="MBO2448509.1"/>
    </source>
</evidence>
<organism evidence="7 8">
    <name type="scientific">Actinomadura barringtoniae</name>
    <dbReference type="NCBI Taxonomy" id="1427535"/>
    <lineage>
        <taxon>Bacteria</taxon>
        <taxon>Bacillati</taxon>
        <taxon>Actinomycetota</taxon>
        <taxon>Actinomycetes</taxon>
        <taxon>Streptosporangiales</taxon>
        <taxon>Thermomonosporaceae</taxon>
        <taxon>Actinomadura</taxon>
    </lineage>
</organism>
<dbReference type="Proteomes" id="UP000669179">
    <property type="component" value="Unassembled WGS sequence"/>
</dbReference>
<dbReference type="Gene3D" id="1.20.1250.20">
    <property type="entry name" value="MFS general substrate transporter like domains"/>
    <property type="match status" value="1"/>
</dbReference>
<protein>
    <submittedName>
        <fullName evidence="7">MFS transporter</fullName>
    </submittedName>
</protein>